<feature type="domain" description="Glycosyltransferase subfamily 4-like N-terminal" evidence="2">
    <location>
        <begin position="17"/>
        <end position="199"/>
    </location>
</feature>
<keyword evidence="1" id="KW-0472">Membrane</keyword>
<dbReference type="STRING" id="45067.Llan_0476"/>
<dbReference type="Proteomes" id="UP000054869">
    <property type="component" value="Unassembled WGS sequence"/>
</dbReference>
<keyword evidence="4" id="KW-1185">Reference proteome</keyword>
<dbReference type="Pfam" id="PF13692">
    <property type="entry name" value="Glyco_trans_1_4"/>
    <property type="match status" value="1"/>
</dbReference>
<dbReference type="PANTHER" id="PTHR45947">
    <property type="entry name" value="SULFOQUINOVOSYL TRANSFERASE SQD2"/>
    <property type="match status" value="1"/>
</dbReference>
<accession>A0A0W0VWF5</accession>
<dbReference type="EMBL" id="LNYI01000010">
    <property type="protein sequence ID" value="KTD24337.1"/>
    <property type="molecule type" value="Genomic_DNA"/>
</dbReference>
<dbReference type="PANTHER" id="PTHR45947:SF3">
    <property type="entry name" value="SULFOQUINOVOSYL TRANSFERASE SQD2"/>
    <property type="match status" value="1"/>
</dbReference>
<dbReference type="CDD" id="cd03794">
    <property type="entry name" value="GT4_WbuB-like"/>
    <property type="match status" value="1"/>
</dbReference>
<evidence type="ECO:0000259" key="2">
    <source>
        <dbReference type="Pfam" id="PF13579"/>
    </source>
</evidence>
<feature type="transmembrane region" description="Helical" evidence="1">
    <location>
        <begin position="106"/>
        <end position="125"/>
    </location>
</feature>
<gene>
    <name evidence="3" type="ORF">Llan_0476</name>
</gene>
<protein>
    <submittedName>
        <fullName evidence="3">Glycosyltransferase, group 1 family</fullName>
    </submittedName>
</protein>
<keyword evidence="3" id="KW-0808">Transferase</keyword>
<evidence type="ECO:0000313" key="3">
    <source>
        <dbReference type="EMBL" id="KTD24337.1"/>
    </source>
</evidence>
<dbReference type="GO" id="GO:0016758">
    <property type="term" value="F:hexosyltransferase activity"/>
    <property type="evidence" value="ECO:0007669"/>
    <property type="project" value="TreeGrafter"/>
</dbReference>
<proteinExistence type="predicted"/>
<dbReference type="eggNOG" id="COG0438">
    <property type="taxonomic scope" value="Bacteria"/>
</dbReference>
<dbReference type="Pfam" id="PF13579">
    <property type="entry name" value="Glyco_trans_4_4"/>
    <property type="match status" value="1"/>
</dbReference>
<dbReference type="SUPFAM" id="SSF53756">
    <property type="entry name" value="UDP-Glycosyltransferase/glycogen phosphorylase"/>
    <property type="match status" value="1"/>
</dbReference>
<dbReference type="AlphaFoldDB" id="A0A0W0VWF5"/>
<keyword evidence="1" id="KW-0812">Transmembrane</keyword>
<dbReference type="OrthoDB" id="9787293at2"/>
<sequence>MNILLVSQYFWPESFIINELTHCLVMQGHTVEVLTGKPNYPDGDIFKGYAAKGCTTEYFNEKVAVHRVPIFPRGKGGGRRLLLNYLSFVLSGLFYFHRLIKLRQFDVIFVFAPSPITSAIPAIYLKKRLKLPFVLWVQDLWPESLSATGFIKNHRILRFVGKLVRWIYASADMLLVQSQGFAKPVSQYALANKIVYYPNSYLDKAPETVEEELIPNDLLLQLERNCCLVFAGNLGTAQSLPTIVQAAERLKHLSDCKLILIGSGSMSEWIARQIVEKGLNNLILAGRFPSSVMPHLFSRAAGLLVTLKREEIFTYTIPSKIQAYLAAGRPVIAALDGEGARIVQEAGAGFASPAEDEITLAKNIERLYHMSNSERDKLGQSGRAYFLEHFEMVRQSQRLIEILKERISKKETS</sequence>
<dbReference type="InterPro" id="IPR050194">
    <property type="entry name" value="Glycosyltransferase_grp1"/>
</dbReference>
<evidence type="ECO:0000256" key="1">
    <source>
        <dbReference type="SAM" id="Phobius"/>
    </source>
</evidence>
<dbReference type="RefSeq" id="WP_028373044.1">
    <property type="nucleotide sequence ID" value="NZ_CAAAJD010000009.1"/>
</dbReference>
<keyword evidence="1" id="KW-1133">Transmembrane helix</keyword>
<name>A0A0W0VWF5_9GAMM</name>
<comment type="caution">
    <text evidence="3">The sequence shown here is derived from an EMBL/GenBank/DDBJ whole genome shotgun (WGS) entry which is preliminary data.</text>
</comment>
<evidence type="ECO:0000313" key="4">
    <source>
        <dbReference type="Proteomes" id="UP000054869"/>
    </source>
</evidence>
<organism evidence="3 4">
    <name type="scientific">Legionella lansingensis</name>
    <dbReference type="NCBI Taxonomy" id="45067"/>
    <lineage>
        <taxon>Bacteria</taxon>
        <taxon>Pseudomonadati</taxon>
        <taxon>Pseudomonadota</taxon>
        <taxon>Gammaproteobacteria</taxon>
        <taxon>Legionellales</taxon>
        <taxon>Legionellaceae</taxon>
        <taxon>Legionella</taxon>
    </lineage>
</organism>
<reference evidence="3 4" key="1">
    <citation type="submission" date="2015-11" db="EMBL/GenBank/DDBJ databases">
        <title>Genomic analysis of 38 Legionella species identifies large and diverse effector repertoires.</title>
        <authorList>
            <person name="Burstein D."/>
            <person name="Amaro F."/>
            <person name="Zusman T."/>
            <person name="Lifshitz Z."/>
            <person name="Cohen O."/>
            <person name="Gilbert J.A."/>
            <person name="Pupko T."/>
            <person name="Shuman H.A."/>
            <person name="Segal G."/>
        </authorList>
    </citation>
    <scope>NUCLEOTIDE SEQUENCE [LARGE SCALE GENOMIC DNA]</scope>
    <source>
        <strain evidence="3 4">ATCC 49751</strain>
    </source>
</reference>
<dbReference type="PATRIC" id="fig|45067.4.peg.500"/>
<dbReference type="Gene3D" id="3.40.50.2000">
    <property type="entry name" value="Glycogen Phosphorylase B"/>
    <property type="match status" value="2"/>
</dbReference>
<dbReference type="InterPro" id="IPR028098">
    <property type="entry name" value="Glyco_trans_4-like_N"/>
</dbReference>
<feature type="transmembrane region" description="Helical" evidence="1">
    <location>
        <begin position="81"/>
        <end position="100"/>
    </location>
</feature>